<proteinExistence type="predicted"/>
<dbReference type="EMBL" id="JH823244">
    <property type="protein sequence ID" value="EKC31152.1"/>
    <property type="molecule type" value="Genomic_DNA"/>
</dbReference>
<dbReference type="InParanoid" id="K1Q3S4"/>
<dbReference type="AlphaFoldDB" id="K1Q3S4"/>
<gene>
    <name evidence="1" type="ORF">CGI_10028787</name>
</gene>
<accession>K1Q3S4</accession>
<protein>
    <submittedName>
        <fullName evidence="1">Uncharacterized protein</fullName>
    </submittedName>
</protein>
<evidence type="ECO:0000313" key="1">
    <source>
        <dbReference type="EMBL" id="EKC31152.1"/>
    </source>
</evidence>
<sequence>MTYNENLDVCPITKETWEKRAEEKSVDCGGQSVYHCLADNEGRKWERCVEKSLIKEDSETKDEHEESEMLLFDRMSDEIVIKQNVDNGIALLSKDGGYAQRNLTPGVSPDLSQIFGIRSDSLKGVTLCPN</sequence>
<name>K1Q3S4_MAGGI</name>
<organism evidence="1">
    <name type="scientific">Magallana gigas</name>
    <name type="common">Pacific oyster</name>
    <name type="synonym">Crassostrea gigas</name>
    <dbReference type="NCBI Taxonomy" id="29159"/>
    <lineage>
        <taxon>Eukaryota</taxon>
        <taxon>Metazoa</taxon>
        <taxon>Spiralia</taxon>
        <taxon>Lophotrochozoa</taxon>
        <taxon>Mollusca</taxon>
        <taxon>Bivalvia</taxon>
        <taxon>Autobranchia</taxon>
        <taxon>Pteriomorphia</taxon>
        <taxon>Ostreida</taxon>
        <taxon>Ostreoidea</taxon>
        <taxon>Ostreidae</taxon>
        <taxon>Magallana</taxon>
    </lineage>
</organism>
<dbReference type="HOGENOM" id="CLU_1940110_0_0_1"/>
<reference evidence="1" key="1">
    <citation type="journal article" date="2012" name="Nature">
        <title>The oyster genome reveals stress adaptation and complexity of shell formation.</title>
        <authorList>
            <person name="Zhang G."/>
            <person name="Fang X."/>
            <person name="Guo X."/>
            <person name="Li L."/>
            <person name="Luo R."/>
            <person name="Xu F."/>
            <person name="Yang P."/>
            <person name="Zhang L."/>
            <person name="Wang X."/>
            <person name="Qi H."/>
            <person name="Xiong Z."/>
            <person name="Que H."/>
            <person name="Xie Y."/>
            <person name="Holland P.W."/>
            <person name="Paps J."/>
            <person name="Zhu Y."/>
            <person name="Wu F."/>
            <person name="Chen Y."/>
            <person name="Wang J."/>
            <person name="Peng C."/>
            <person name="Meng J."/>
            <person name="Yang L."/>
            <person name="Liu J."/>
            <person name="Wen B."/>
            <person name="Zhang N."/>
            <person name="Huang Z."/>
            <person name="Zhu Q."/>
            <person name="Feng Y."/>
            <person name="Mount A."/>
            <person name="Hedgecock D."/>
            <person name="Xu Z."/>
            <person name="Liu Y."/>
            <person name="Domazet-Loso T."/>
            <person name="Du Y."/>
            <person name="Sun X."/>
            <person name="Zhang S."/>
            <person name="Liu B."/>
            <person name="Cheng P."/>
            <person name="Jiang X."/>
            <person name="Li J."/>
            <person name="Fan D."/>
            <person name="Wang W."/>
            <person name="Fu W."/>
            <person name="Wang T."/>
            <person name="Wang B."/>
            <person name="Zhang J."/>
            <person name="Peng Z."/>
            <person name="Li Y."/>
            <person name="Li N."/>
            <person name="Wang J."/>
            <person name="Chen M."/>
            <person name="He Y."/>
            <person name="Tan F."/>
            <person name="Song X."/>
            <person name="Zheng Q."/>
            <person name="Huang R."/>
            <person name="Yang H."/>
            <person name="Du X."/>
            <person name="Chen L."/>
            <person name="Yang M."/>
            <person name="Gaffney P.M."/>
            <person name="Wang S."/>
            <person name="Luo L."/>
            <person name="She Z."/>
            <person name="Ming Y."/>
            <person name="Huang W."/>
            <person name="Zhang S."/>
            <person name="Huang B."/>
            <person name="Zhang Y."/>
            <person name="Qu T."/>
            <person name="Ni P."/>
            <person name="Miao G."/>
            <person name="Wang J."/>
            <person name="Wang Q."/>
            <person name="Steinberg C.E."/>
            <person name="Wang H."/>
            <person name="Li N."/>
            <person name="Qian L."/>
            <person name="Zhang G."/>
            <person name="Li Y."/>
            <person name="Yang H."/>
            <person name="Liu X."/>
            <person name="Wang J."/>
            <person name="Yin Y."/>
            <person name="Wang J."/>
        </authorList>
    </citation>
    <scope>NUCLEOTIDE SEQUENCE [LARGE SCALE GENOMIC DNA]</scope>
    <source>
        <strain evidence="1">05x7-T-G4-1.051#20</strain>
    </source>
</reference>